<accession>A0A7S2H495</accession>
<organism evidence="2">
    <name type="scientific">Haptolina brevifila</name>
    <dbReference type="NCBI Taxonomy" id="156173"/>
    <lineage>
        <taxon>Eukaryota</taxon>
        <taxon>Haptista</taxon>
        <taxon>Haptophyta</taxon>
        <taxon>Prymnesiophyceae</taxon>
        <taxon>Prymnesiales</taxon>
        <taxon>Prymnesiaceae</taxon>
        <taxon>Haptolina</taxon>
    </lineage>
</organism>
<gene>
    <name evidence="2" type="ORF">CBRE1094_LOCUS24844</name>
</gene>
<dbReference type="AlphaFoldDB" id="A0A7S2H495"/>
<evidence type="ECO:0000313" key="2">
    <source>
        <dbReference type="EMBL" id="CAD9480056.1"/>
    </source>
</evidence>
<dbReference type="EMBL" id="HBGU01045649">
    <property type="protein sequence ID" value="CAD9480056.1"/>
    <property type="molecule type" value="Transcribed_RNA"/>
</dbReference>
<sequence>MERRPFTSAASLHSSSQHMPRLQETFGSQSGRFTRPSMHTASSASLMTSPSSRYLRSRGAMTAMRGGTSRERGGAAGNELVSPALSRKISSDGTPLRGVTAFPFDKQQTAYIDDFAPSIAFHLVHPYNAITENNADSTSFNIITGSAYQGAAPLHSEYKRQFKYGAGSFLAPVKRHQPFGSDNPGLRSEEMITVGQYTPVLRSF</sequence>
<feature type="region of interest" description="Disordered" evidence="1">
    <location>
        <begin position="1"/>
        <end position="56"/>
    </location>
</feature>
<feature type="compositionally biased region" description="Low complexity" evidence="1">
    <location>
        <begin position="40"/>
        <end position="52"/>
    </location>
</feature>
<protein>
    <submittedName>
        <fullName evidence="2">Uncharacterized protein</fullName>
    </submittedName>
</protein>
<reference evidence="2" key="1">
    <citation type="submission" date="2021-01" db="EMBL/GenBank/DDBJ databases">
        <authorList>
            <person name="Corre E."/>
            <person name="Pelletier E."/>
            <person name="Niang G."/>
            <person name="Scheremetjew M."/>
            <person name="Finn R."/>
            <person name="Kale V."/>
            <person name="Holt S."/>
            <person name="Cochrane G."/>
            <person name="Meng A."/>
            <person name="Brown T."/>
            <person name="Cohen L."/>
        </authorList>
    </citation>
    <scope>NUCLEOTIDE SEQUENCE</scope>
    <source>
        <strain evidence="2">UTEX LB 985</strain>
    </source>
</reference>
<name>A0A7S2H495_9EUKA</name>
<feature type="compositionally biased region" description="Polar residues" evidence="1">
    <location>
        <begin position="8"/>
        <end position="18"/>
    </location>
</feature>
<evidence type="ECO:0000256" key="1">
    <source>
        <dbReference type="SAM" id="MobiDB-lite"/>
    </source>
</evidence>
<proteinExistence type="predicted"/>